<accession>A0A183VGJ3</accession>
<evidence type="ECO:0000313" key="3">
    <source>
        <dbReference type="WBParaSite" id="TCNE_0001986701-mRNA-1"/>
    </source>
</evidence>
<keyword evidence="2" id="KW-1185">Reference proteome</keyword>
<name>A0A183VGJ3_TOXCA</name>
<sequence length="131" mass="14402">MPGRTALAIFEIDANSQLEGANEKQAFQMTVIVGPPAGVEKAPMMGKIGMFSSDAITASNEPNAKEFDFEGIIKDLGDDTFTAKPVKTAISVLASKINLIREVLERMHPGSINVATEEEVEHRRIEQRWFL</sequence>
<dbReference type="AlphaFoldDB" id="A0A183VGJ3"/>
<dbReference type="Proteomes" id="UP000050794">
    <property type="component" value="Unassembled WGS sequence"/>
</dbReference>
<gene>
    <name evidence="1" type="ORF">TCNE_LOCUS19863</name>
</gene>
<organism evidence="2 3">
    <name type="scientific">Toxocara canis</name>
    <name type="common">Canine roundworm</name>
    <dbReference type="NCBI Taxonomy" id="6265"/>
    <lineage>
        <taxon>Eukaryota</taxon>
        <taxon>Metazoa</taxon>
        <taxon>Ecdysozoa</taxon>
        <taxon>Nematoda</taxon>
        <taxon>Chromadorea</taxon>
        <taxon>Rhabditida</taxon>
        <taxon>Spirurina</taxon>
        <taxon>Ascaridomorpha</taxon>
        <taxon>Ascaridoidea</taxon>
        <taxon>Toxocaridae</taxon>
        <taxon>Toxocara</taxon>
    </lineage>
</organism>
<proteinExistence type="predicted"/>
<evidence type="ECO:0000313" key="2">
    <source>
        <dbReference type="Proteomes" id="UP000050794"/>
    </source>
</evidence>
<dbReference type="EMBL" id="UYWY01027630">
    <property type="protein sequence ID" value="VDM51184.1"/>
    <property type="molecule type" value="Genomic_DNA"/>
</dbReference>
<dbReference type="WBParaSite" id="TCNE_0001986701-mRNA-1">
    <property type="protein sequence ID" value="TCNE_0001986701-mRNA-1"/>
    <property type="gene ID" value="TCNE_0001986701"/>
</dbReference>
<evidence type="ECO:0000313" key="1">
    <source>
        <dbReference type="EMBL" id="VDM51184.1"/>
    </source>
</evidence>
<reference evidence="3" key="1">
    <citation type="submission" date="2016-06" db="UniProtKB">
        <authorList>
            <consortium name="WormBaseParasite"/>
        </authorList>
    </citation>
    <scope>IDENTIFICATION</scope>
</reference>
<reference evidence="1 2" key="2">
    <citation type="submission" date="2018-11" db="EMBL/GenBank/DDBJ databases">
        <authorList>
            <consortium name="Pathogen Informatics"/>
        </authorList>
    </citation>
    <scope>NUCLEOTIDE SEQUENCE [LARGE SCALE GENOMIC DNA]</scope>
</reference>
<protein>
    <submittedName>
        <fullName evidence="3">Protein kinase domain-containing protein</fullName>
    </submittedName>
</protein>